<dbReference type="SUPFAM" id="SSF52266">
    <property type="entry name" value="SGNH hydrolase"/>
    <property type="match status" value="1"/>
</dbReference>
<evidence type="ECO:0000313" key="2">
    <source>
        <dbReference type="EMBL" id="MDQ7248420.1"/>
    </source>
</evidence>
<dbReference type="InterPro" id="IPR037460">
    <property type="entry name" value="SEST-like"/>
</dbReference>
<evidence type="ECO:0000313" key="3">
    <source>
        <dbReference type="Proteomes" id="UP001230156"/>
    </source>
</evidence>
<reference evidence="3" key="1">
    <citation type="submission" date="2023-08" db="EMBL/GenBank/DDBJ databases">
        <title>Rhodospirillaceae gen. nov., a novel taxon isolated from the Yangtze River Yuezi River estuary sludge.</title>
        <authorList>
            <person name="Ruan L."/>
        </authorList>
    </citation>
    <scope>NUCLEOTIDE SEQUENCE [LARGE SCALE GENOMIC DNA]</scope>
    <source>
        <strain evidence="3">R-7</strain>
    </source>
</reference>
<feature type="signal peptide" evidence="1">
    <location>
        <begin position="1"/>
        <end position="23"/>
    </location>
</feature>
<accession>A0ABU0YL16</accession>
<comment type="caution">
    <text evidence="2">The sequence shown here is derived from an EMBL/GenBank/DDBJ whole genome shotgun (WGS) entry which is preliminary data.</text>
</comment>
<name>A0ABU0YL16_9PROT</name>
<dbReference type="InterPro" id="IPR036514">
    <property type="entry name" value="SGNH_hydro_sf"/>
</dbReference>
<proteinExistence type="predicted"/>
<dbReference type="PANTHER" id="PTHR37981">
    <property type="entry name" value="LIPASE 2"/>
    <property type="match status" value="1"/>
</dbReference>
<evidence type="ECO:0000256" key="1">
    <source>
        <dbReference type="SAM" id="SignalP"/>
    </source>
</evidence>
<sequence>MIRKFLLLLGLLPALLCARVAMAQGLDPDVSLKWQVVDRFRLLRNAIDQKEYFSYIDRIAKQSGTSGAYDSPIPWTVARNSRGKILIDRTRWVAKSNQYDVDYVFPKQWTISVQLDGLARASDYDCTWSVATFPMRTSNCARGFEADMRRDAVVQVDVTKRQEARRVGSRTVTVRPRDILIAVIGDSFFSGEGAPDLHLRPKDGRAAQTPARWWDERCHRSLFSGPAIAAALLARDPAFAQKSVTFVSFACSGAAINDGILTGYVGRALPDQIVKLNLGLAITYQASTENLTGFIPAQIDALALSLCSTRKFENGACTGSSRQPDVLLVSTGGNEVGFGPIARNILANDSSTSIEAIKSYHRKAIACLADGYDQLAKEISARIKPKLIGLVEYPNLLTWGKSRQLCDEGSWIKLRSYQPSIFGVLSVLGVGTSKQEAQAALDNVLIPLDDEVAKAVSRHKDDGWLLISGIRDGALGHGFCSAVDPWFNNVELTLLRQGMTPSGKVTAEGLPPASTATAALDSCLSGALSRAVPPLLRTPFVQVGPSTEIGALPTGVLHPNARGTVVLYGPAILDAIREGLSNLPE</sequence>
<organism evidence="2 3">
    <name type="scientific">Dongia sedimenti</name>
    <dbReference type="NCBI Taxonomy" id="3064282"/>
    <lineage>
        <taxon>Bacteria</taxon>
        <taxon>Pseudomonadati</taxon>
        <taxon>Pseudomonadota</taxon>
        <taxon>Alphaproteobacteria</taxon>
        <taxon>Rhodospirillales</taxon>
        <taxon>Dongiaceae</taxon>
        <taxon>Dongia</taxon>
    </lineage>
</organism>
<dbReference type="Gene3D" id="3.40.50.1110">
    <property type="entry name" value="SGNH hydrolase"/>
    <property type="match status" value="1"/>
</dbReference>
<keyword evidence="1" id="KW-0732">Signal</keyword>
<feature type="chain" id="PRO_5047060340" description="SGNH hydrolase-type esterase domain-containing protein" evidence="1">
    <location>
        <begin position="24"/>
        <end position="585"/>
    </location>
</feature>
<dbReference type="EMBL" id="JAUYVI010000004">
    <property type="protein sequence ID" value="MDQ7248420.1"/>
    <property type="molecule type" value="Genomic_DNA"/>
</dbReference>
<gene>
    <name evidence="2" type="ORF">Q8A70_12120</name>
</gene>
<dbReference type="PANTHER" id="PTHR37981:SF1">
    <property type="entry name" value="SGNH HYDROLASE-TYPE ESTERASE DOMAIN-CONTAINING PROTEIN"/>
    <property type="match status" value="1"/>
</dbReference>
<evidence type="ECO:0008006" key="4">
    <source>
        <dbReference type="Google" id="ProtNLM"/>
    </source>
</evidence>
<dbReference type="RefSeq" id="WP_379955901.1">
    <property type="nucleotide sequence ID" value="NZ_JAUYVI010000004.1"/>
</dbReference>
<keyword evidence="3" id="KW-1185">Reference proteome</keyword>
<dbReference type="Proteomes" id="UP001230156">
    <property type="component" value="Unassembled WGS sequence"/>
</dbReference>
<protein>
    <recommendedName>
        <fullName evidence="4">SGNH hydrolase-type esterase domain-containing protein</fullName>
    </recommendedName>
</protein>